<feature type="non-terminal residue" evidence="2">
    <location>
        <position position="1"/>
    </location>
</feature>
<feature type="domain" description="Heterokaryon incompatibility" evidence="1">
    <location>
        <begin position="15"/>
        <end position="63"/>
    </location>
</feature>
<organism evidence="2 3">
    <name type="scientific">Staphylotrichum tortipilum</name>
    <dbReference type="NCBI Taxonomy" id="2831512"/>
    <lineage>
        <taxon>Eukaryota</taxon>
        <taxon>Fungi</taxon>
        <taxon>Dikarya</taxon>
        <taxon>Ascomycota</taxon>
        <taxon>Pezizomycotina</taxon>
        <taxon>Sordariomycetes</taxon>
        <taxon>Sordariomycetidae</taxon>
        <taxon>Sordariales</taxon>
        <taxon>Chaetomiaceae</taxon>
        <taxon>Staphylotrichum</taxon>
    </lineage>
</organism>
<evidence type="ECO:0000313" key="3">
    <source>
        <dbReference type="Proteomes" id="UP001303889"/>
    </source>
</evidence>
<proteinExistence type="predicted"/>
<dbReference type="AlphaFoldDB" id="A0AAN6MB87"/>
<dbReference type="PANTHER" id="PTHR33112">
    <property type="entry name" value="DOMAIN PROTEIN, PUTATIVE-RELATED"/>
    <property type="match status" value="1"/>
</dbReference>
<gene>
    <name evidence="2" type="ORF">C8A05DRAFT_19973</name>
</gene>
<dbReference type="InterPro" id="IPR010730">
    <property type="entry name" value="HET"/>
</dbReference>
<protein>
    <recommendedName>
        <fullName evidence="1">Heterokaryon incompatibility domain-containing protein</fullName>
    </recommendedName>
</protein>
<keyword evidence="3" id="KW-1185">Reference proteome</keyword>
<comment type="caution">
    <text evidence="2">The sequence shown here is derived from an EMBL/GenBank/DDBJ whole genome shotgun (WGS) entry which is preliminary data.</text>
</comment>
<evidence type="ECO:0000313" key="2">
    <source>
        <dbReference type="EMBL" id="KAK3897222.1"/>
    </source>
</evidence>
<dbReference type="PANTHER" id="PTHR33112:SF16">
    <property type="entry name" value="HETEROKARYON INCOMPATIBILITY DOMAIN-CONTAINING PROTEIN"/>
    <property type="match status" value="1"/>
</dbReference>
<dbReference type="EMBL" id="MU856230">
    <property type="protein sequence ID" value="KAK3897222.1"/>
    <property type="molecule type" value="Genomic_DNA"/>
</dbReference>
<name>A0AAN6MB87_9PEZI</name>
<reference evidence="2" key="1">
    <citation type="journal article" date="2023" name="Mol. Phylogenet. Evol.">
        <title>Genome-scale phylogeny and comparative genomics of the fungal order Sordariales.</title>
        <authorList>
            <person name="Hensen N."/>
            <person name="Bonometti L."/>
            <person name="Westerberg I."/>
            <person name="Brannstrom I.O."/>
            <person name="Guillou S."/>
            <person name="Cros-Aarteil S."/>
            <person name="Calhoun S."/>
            <person name="Haridas S."/>
            <person name="Kuo A."/>
            <person name="Mondo S."/>
            <person name="Pangilinan J."/>
            <person name="Riley R."/>
            <person name="LaButti K."/>
            <person name="Andreopoulos B."/>
            <person name="Lipzen A."/>
            <person name="Chen C."/>
            <person name="Yan M."/>
            <person name="Daum C."/>
            <person name="Ng V."/>
            <person name="Clum A."/>
            <person name="Steindorff A."/>
            <person name="Ohm R.A."/>
            <person name="Martin F."/>
            <person name="Silar P."/>
            <person name="Natvig D.O."/>
            <person name="Lalanne C."/>
            <person name="Gautier V."/>
            <person name="Ament-Velasquez S.L."/>
            <person name="Kruys A."/>
            <person name="Hutchinson M.I."/>
            <person name="Powell A.J."/>
            <person name="Barry K."/>
            <person name="Miller A.N."/>
            <person name="Grigoriev I.V."/>
            <person name="Debuchy R."/>
            <person name="Gladieux P."/>
            <person name="Hiltunen Thoren M."/>
            <person name="Johannesson H."/>
        </authorList>
    </citation>
    <scope>NUCLEOTIDE SEQUENCE</scope>
    <source>
        <strain evidence="2">CBS 103.79</strain>
    </source>
</reference>
<dbReference type="Proteomes" id="UP001303889">
    <property type="component" value="Unassembled WGS sequence"/>
</dbReference>
<accession>A0AAN6MB87</accession>
<reference evidence="2" key="2">
    <citation type="submission" date="2023-05" db="EMBL/GenBank/DDBJ databases">
        <authorList>
            <consortium name="Lawrence Berkeley National Laboratory"/>
            <person name="Steindorff A."/>
            <person name="Hensen N."/>
            <person name="Bonometti L."/>
            <person name="Westerberg I."/>
            <person name="Brannstrom I.O."/>
            <person name="Guillou S."/>
            <person name="Cros-Aarteil S."/>
            <person name="Calhoun S."/>
            <person name="Haridas S."/>
            <person name="Kuo A."/>
            <person name="Mondo S."/>
            <person name="Pangilinan J."/>
            <person name="Riley R."/>
            <person name="Labutti K."/>
            <person name="Andreopoulos B."/>
            <person name="Lipzen A."/>
            <person name="Chen C."/>
            <person name="Yanf M."/>
            <person name="Daum C."/>
            <person name="Ng V."/>
            <person name="Clum A."/>
            <person name="Ohm R."/>
            <person name="Martin F."/>
            <person name="Silar P."/>
            <person name="Natvig D."/>
            <person name="Lalanne C."/>
            <person name="Gautier V."/>
            <person name="Ament-Velasquez S.L."/>
            <person name="Kruys A."/>
            <person name="Hutchinson M.I."/>
            <person name="Powell A.J."/>
            <person name="Barry K."/>
            <person name="Miller A.N."/>
            <person name="Grigoriev I.V."/>
            <person name="Debuchy R."/>
            <person name="Gladieux P."/>
            <person name="Thoren M.H."/>
            <person name="Johannesson H."/>
        </authorList>
    </citation>
    <scope>NUCLEOTIDE SEQUENCE</scope>
    <source>
        <strain evidence="2">CBS 103.79</strain>
    </source>
</reference>
<sequence>FKLTKANLATLTTTGIQTRALPQTFQDAITATAKLGMRYVWIDLLCIVQDDSVEWETQSTKMGFM</sequence>
<evidence type="ECO:0000259" key="1">
    <source>
        <dbReference type="Pfam" id="PF06985"/>
    </source>
</evidence>
<dbReference type="Pfam" id="PF06985">
    <property type="entry name" value="HET"/>
    <property type="match status" value="1"/>
</dbReference>